<name>A0A6V8N8M4_9BACT</name>
<feature type="compositionally biased region" description="Basic residues" evidence="1">
    <location>
        <begin position="30"/>
        <end position="39"/>
    </location>
</feature>
<dbReference type="Proteomes" id="UP000587586">
    <property type="component" value="Unassembled WGS sequence"/>
</dbReference>
<comment type="caution">
    <text evidence="2">The sequence shown here is derived from an EMBL/GenBank/DDBJ whole genome shotgun (WGS) entry which is preliminary data.</text>
</comment>
<gene>
    <name evidence="2" type="ORF">GMLC_23390</name>
</gene>
<feature type="region of interest" description="Disordered" evidence="1">
    <location>
        <begin position="20"/>
        <end position="41"/>
    </location>
</feature>
<organism evidence="2 3">
    <name type="scientific">Geomonas limicola</name>
    <dbReference type="NCBI Taxonomy" id="2740186"/>
    <lineage>
        <taxon>Bacteria</taxon>
        <taxon>Pseudomonadati</taxon>
        <taxon>Thermodesulfobacteriota</taxon>
        <taxon>Desulfuromonadia</taxon>
        <taxon>Geobacterales</taxon>
        <taxon>Geobacteraceae</taxon>
        <taxon>Geomonas</taxon>
    </lineage>
</organism>
<dbReference type="EMBL" id="BLXZ01000004">
    <property type="protein sequence ID" value="GFO68760.1"/>
    <property type="molecule type" value="Genomic_DNA"/>
</dbReference>
<protein>
    <submittedName>
        <fullName evidence="2">Uncharacterized protein</fullName>
    </submittedName>
</protein>
<evidence type="ECO:0000313" key="3">
    <source>
        <dbReference type="Proteomes" id="UP000587586"/>
    </source>
</evidence>
<sequence>MVSQVRGALGEEDVDLVGFQEKRHQDGRRNRARFHRHPVPCRERGPQALRYRRRVAVDRVLLTGLVVQSTGSLARLFNSAMVAA</sequence>
<proteinExistence type="predicted"/>
<feature type="compositionally biased region" description="Basic and acidic residues" evidence="1">
    <location>
        <begin position="20"/>
        <end position="29"/>
    </location>
</feature>
<evidence type="ECO:0000256" key="1">
    <source>
        <dbReference type="SAM" id="MobiDB-lite"/>
    </source>
</evidence>
<accession>A0A6V8N8M4</accession>
<dbReference type="AlphaFoldDB" id="A0A6V8N8M4"/>
<keyword evidence="3" id="KW-1185">Reference proteome</keyword>
<evidence type="ECO:0000313" key="2">
    <source>
        <dbReference type="EMBL" id="GFO68760.1"/>
    </source>
</evidence>
<reference evidence="3" key="1">
    <citation type="submission" date="2020-06" db="EMBL/GenBank/DDBJ databases">
        <title>Draft genomic sequecing of Geomonas sp. Red745.</title>
        <authorList>
            <person name="Itoh H."/>
            <person name="Xu Z.X."/>
            <person name="Ushijima N."/>
            <person name="Masuda Y."/>
            <person name="Shiratori Y."/>
            <person name="Senoo K."/>
        </authorList>
    </citation>
    <scope>NUCLEOTIDE SEQUENCE [LARGE SCALE GENOMIC DNA]</scope>
    <source>
        <strain evidence="3">Red745</strain>
    </source>
</reference>